<evidence type="ECO:0000313" key="4">
    <source>
        <dbReference type="Proteomes" id="UP000054495"/>
    </source>
</evidence>
<dbReference type="SUPFAM" id="SSF54810">
    <property type="entry name" value="GMP synthetase C-terminal dimerisation domain"/>
    <property type="match status" value="1"/>
</dbReference>
<dbReference type="EMBL" id="KE126810">
    <property type="protein sequence ID" value="EPB65935.1"/>
    <property type="molecule type" value="Genomic_DNA"/>
</dbReference>
<dbReference type="Proteomes" id="UP000054495">
    <property type="component" value="Unassembled WGS sequence"/>
</dbReference>
<proteinExistence type="predicted"/>
<dbReference type="AlphaFoldDB" id="A0A0D6LEA2"/>
<accession>A0A0D6LEA2</accession>
<name>A0A0D6LEA2_9BILA</name>
<dbReference type="GO" id="GO:0003922">
    <property type="term" value="F:GMP synthase (glutamine-hydrolyzing) activity"/>
    <property type="evidence" value="ECO:0007669"/>
    <property type="project" value="InterPro"/>
</dbReference>
<dbReference type="GO" id="GO:0005524">
    <property type="term" value="F:ATP binding"/>
    <property type="evidence" value="ECO:0007669"/>
    <property type="project" value="InterPro"/>
</dbReference>
<dbReference type="FunFam" id="3.30.300.10:FF:000008">
    <property type="entry name" value="GMP synthase [glutamine-hydrolyzing]"/>
    <property type="match status" value="1"/>
</dbReference>
<accession>A0A0D6L490</accession>
<dbReference type="InterPro" id="IPR001674">
    <property type="entry name" value="GMP_synth_C"/>
</dbReference>
<dbReference type="Gene3D" id="3.30.300.10">
    <property type="match status" value="1"/>
</dbReference>
<organism evidence="3 4">
    <name type="scientific">Ancylostoma ceylanicum</name>
    <dbReference type="NCBI Taxonomy" id="53326"/>
    <lineage>
        <taxon>Eukaryota</taxon>
        <taxon>Metazoa</taxon>
        <taxon>Ecdysozoa</taxon>
        <taxon>Nematoda</taxon>
        <taxon>Chromadorea</taxon>
        <taxon>Rhabditida</taxon>
        <taxon>Rhabditina</taxon>
        <taxon>Rhabditomorpha</taxon>
        <taxon>Strongyloidea</taxon>
        <taxon>Ancylostomatidae</taxon>
        <taxon>Ancylostomatinae</taxon>
        <taxon>Ancylostoma</taxon>
    </lineage>
</organism>
<keyword evidence="4" id="KW-1185">Reference proteome</keyword>
<reference evidence="3 4" key="1">
    <citation type="submission" date="2013-05" db="EMBL/GenBank/DDBJ databases">
        <title>Draft genome of the parasitic nematode Anyclostoma ceylanicum.</title>
        <authorList>
            <person name="Mitreva M."/>
        </authorList>
    </citation>
    <scope>NUCLEOTIDE SEQUENCE [LARGE SCALE GENOMIC DNA]</scope>
</reference>
<evidence type="ECO:0000313" key="3">
    <source>
        <dbReference type="EMBL" id="EPB65987.1"/>
    </source>
</evidence>
<protein>
    <submittedName>
        <fullName evidence="3">GMP synthase domain protein</fullName>
    </submittedName>
</protein>
<feature type="domain" description="GMP synthase C-terminal" evidence="1">
    <location>
        <begin position="30"/>
        <end position="119"/>
    </location>
</feature>
<evidence type="ECO:0000259" key="1">
    <source>
        <dbReference type="Pfam" id="PF00958"/>
    </source>
</evidence>
<dbReference type="EMBL" id="KE126727">
    <property type="protein sequence ID" value="EPB65987.1"/>
    <property type="molecule type" value="Genomic_DNA"/>
</dbReference>
<gene>
    <name evidence="3" type="ORF">ANCCEY_14925</name>
    <name evidence="2" type="ORF">ANCCEY_14983</name>
</gene>
<evidence type="ECO:0000313" key="2">
    <source>
        <dbReference type="EMBL" id="EPB65935.1"/>
    </source>
</evidence>
<dbReference type="Pfam" id="PF00958">
    <property type="entry name" value="GMP_synt_C"/>
    <property type="match status" value="1"/>
</dbReference>
<sequence length="120" mass="13562">MSLRRLADHVATEALHGRRVDGSRDPNLVDLSKKVQQMPVVMVPIHFDRPPNEVNSYKRSFVLRPFITADFMTGLAALPGRDIPEKSVLEMVRRITTHVKGTSRVMIDLTSKPPGTTEWE</sequence>